<dbReference type="Pfam" id="PF22022">
    <property type="entry name" value="Phage_int_M"/>
    <property type="match status" value="1"/>
</dbReference>
<dbReference type="PROSITE" id="PS51898">
    <property type="entry name" value="TYR_RECOMBINASE"/>
    <property type="match status" value="1"/>
</dbReference>
<organism evidence="8 9">
    <name type="scientific">Legionella steelei</name>
    <dbReference type="NCBI Taxonomy" id="947033"/>
    <lineage>
        <taxon>Bacteria</taxon>
        <taxon>Pseudomonadati</taxon>
        <taxon>Pseudomonadota</taxon>
        <taxon>Gammaproteobacteria</taxon>
        <taxon>Legionellales</taxon>
        <taxon>Legionellaceae</taxon>
        <taxon>Legionella</taxon>
    </lineage>
</organism>
<dbReference type="InterPro" id="IPR002104">
    <property type="entry name" value="Integrase_catalytic"/>
</dbReference>
<dbReference type="PANTHER" id="PTHR30629">
    <property type="entry name" value="PROPHAGE INTEGRASE"/>
    <property type="match status" value="1"/>
</dbReference>
<evidence type="ECO:0000313" key="8">
    <source>
        <dbReference type="EMBL" id="KTD68875.1"/>
    </source>
</evidence>
<dbReference type="PATRIC" id="fig|947033.5.peg.2157"/>
<keyword evidence="4" id="KW-0233">DNA recombination</keyword>
<dbReference type="InterPro" id="IPR053876">
    <property type="entry name" value="Phage_int_M"/>
</dbReference>
<dbReference type="Gene3D" id="3.30.160.390">
    <property type="entry name" value="Integrase, DNA-binding domain"/>
    <property type="match status" value="1"/>
</dbReference>
<dbReference type="InterPro" id="IPR025166">
    <property type="entry name" value="Integrase_DNA_bind_dom"/>
</dbReference>
<evidence type="ECO:0000256" key="5">
    <source>
        <dbReference type="PROSITE-ProRule" id="PRU01248"/>
    </source>
</evidence>
<dbReference type="CDD" id="cd00801">
    <property type="entry name" value="INT_P4_C"/>
    <property type="match status" value="1"/>
</dbReference>
<dbReference type="Pfam" id="PF00589">
    <property type="entry name" value="Phage_integrase"/>
    <property type="match status" value="1"/>
</dbReference>
<evidence type="ECO:0000313" key="9">
    <source>
        <dbReference type="Proteomes" id="UP000054926"/>
    </source>
</evidence>
<evidence type="ECO:0000256" key="2">
    <source>
        <dbReference type="ARBA" id="ARBA00022908"/>
    </source>
</evidence>
<keyword evidence="3 5" id="KW-0238">DNA-binding</keyword>
<evidence type="ECO:0000256" key="1">
    <source>
        <dbReference type="ARBA" id="ARBA00008857"/>
    </source>
</evidence>
<dbReference type="Gene3D" id="1.10.150.130">
    <property type="match status" value="1"/>
</dbReference>
<protein>
    <submittedName>
        <fullName evidence="8">Integrase</fullName>
    </submittedName>
</protein>
<feature type="domain" description="Core-binding (CB)" evidence="7">
    <location>
        <begin position="90"/>
        <end position="171"/>
    </location>
</feature>
<dbReference type="SUPFAM" id="SSF56349">
    <property type="entry name" value="DNA breaking-rejoining enzymes"/>
    <property type="match status" value="1"/>
</dbReference>
<dbReference type="GO" id="GO:0006310">
    <property type="term" value="P:DNA recombination"/>
    <property type="evidence" value="ECO:0007669"/>
    <property type="project" value="UniProtKB-KW"/>
</dbReference>
<feature type="domain" description="Tyr recombinase" evidence="6">
    <location>
        <begin position="195"/>
        <end position="373"/>
    </location>
</feature>
<dbReference type="OrthoDB" id="9795573at2"/>
<gene>
    <name evidence="8" type="ORF">Lste_2033</name>
</gene>
<accession>A0A0W0ZI98</accession>
<name>A0A0W0ZI98_9GAMM</name>
<comment type="caution">
    <text evidence="8">The sequence shown here is derived from an EMBL/GenBank/DDBJ whole genome shotgun (WGS) entry which is preliminary data.</text>
</comment>
<keyword evidence="9" id="KW-1185">Reference proteome</keyword>
<dbReference type="GO" id="GO:0003677">
    <property type="term" value="F:DNA binding"/>
    <property type="evidence" value="ECO:0007669"/>
    <property type="project" value="UniProtKB-UniRule"/>
</dbReference>
<evidence type="ECO:0000259" key="7">
    <source>
        <dbReference type="PROSITE" id="PS51900"/>
    </source>
</evidence>
<comment type="similarity">
    <text evidence="1">Belongs to the 'phage' integrase family.</text>
</comment>
<dbReference type="InterPro" id="IPR011010">
    <property type="entry name" value="DNA_brk_join_enz"/>
</dbReference>
<evidence type="ECO:0000256" key="4">
    <source>
        <dbReference type="ARBA" id="ARBA00023172"/>
    </source>
</evidence>
<dbReference type="AlphaFoldDB" id="A0A0W0ZI98"/>
<dbReference type="InterPro" id="IPR038488">
    <property type="entry name" value="Integrase_DNA-bd_sf"/>
</dbReference>
<dbReference type="Pfam" id="PF13356">
    <property type="entry name" value="Arm-DNA-bind_3"/>
    <property type="match status" value="1"/>
</dbReference>
<keyword evidence="2" id="KW-0229">DNA integration</keyword>
<proteinExistence type="inferred from homology"/>
<evidence type="ECO:0000259" key="6">
    <source>
        <dbReference type="PROSITE" id="PS51898"/>
    </source>
</evidence>
<dbReference type="InterPro" id="IPR010998">
    <property type="entry name" value="Integrase_recombinase_N"/>
</dbReference>
<dbReference type="STRING" id="947033.Lste_2033"/>
<dbReference type="GO" id="GO:0015074">
    <property type="term" value="P:DNA integration"/>
    <property type="evidence" value="ECO:0007669"/>
    <property type="project" value="UniProtKB-KW"/>
</dbReference>
<dbReference type="EMBL" id="LNYY01000019">
    <property type="protein sequence ID" value="KTD68875.1"/>
    <property type="molecule type" value="Genomic_DNA"/>
</dbReference>
<dbReference type="InterPro" id="IPR050808">
    <property type="entry name" value="Phage_Integrase"/>
</dbReference>
<evidence type="ECO:0000256" key="3">
    <source>
        <dbReference type="ARBA" id="ARBA00023125"/>
    </source>
</evidence>
<dbReference type="RefSeq" id="WP_058510928.1">
    <property type="nucleotide sequence ID" value="NZ_LNYY01000019.1"/>
</dbReference>
<dbReference type="Gene3D" id="1.10.443.10">
    <property type="entry name" value="Intergrase catalytic core"/>
    <property type="match status" value="1"/>
</dbReference>
<reference evidence="8 9" key="1">
    <citation type="submission" date="2015-11" db="EMBL/GenBank/DDBJ databases">
        <title>Genomic analysis of 38 Legionella species identifies large and diverse effector repertoires.</title>
        <authorList>
            <person name="Burstein D."/>
            <person name="Amaro F."/>
            <person name="Zusman T."/>
            <person name="Lifshitz Z."/>
            <person name="Cohen O."/>
            <person name="Gilbert J.A."/>
            <person name="Pupko T."/>
            <person name="Shuman H.A."/>
            <person name="Segal G."/>
        </authorList>
    </citation>
    <scope>NUCLEOTIDE SEQUENCE [LARGE SCALE GENOMIC DNA]</scope>
    <source>
        <strain evidence="8 9">IMVS3376</strain>
    </source>
</reference>
<dbReference type="InterPro" id="IPR044068">
    <property type="entry name" value="CB"/>
</dbReference>
<dbReference type="InterPro" id="IPR013762">
    <property type="entry name" value="Integrase-like_cat_sf"/>
</dbReference>
<dbReference type="Proteomes" id="UP000054926">
    <property type="component" value="Unassembled WGS sequence"/>
</dbReference>
<dbReference type="PROSITE" id="PS51900">
    <property type="entry name" value="CB"/>
    <property type="match status" value="1"/>
</dbReference>
<sequence length="393" mass="45829">MLSDARIKSLKIEDGKRHADRDGLVLEVRPSGKKVFLFRFQWNKKPQTITIGCYPSISLSKARELAKSYRDMVNQRIDPRQRYTNLSPKIIFKEVAEHWYKKNIHRWKEVTSNRHYKSLVRDIYPFIGEKPIDGITKLELLAIIHPHELKGHHEVAHRLHNRLKDIFEFAVGASLTENYPFIGLKKVLAPKPRVTNQPSVSPNEAHKMMRSIKKTNSSKIIKIYMELLAHVFTRPSELREAKWCEFDLQKAEWNIPGERMKMGLPHWVPLTPHVLNLLKELRLITGFTPYLFSSPTLKESKPISETSVRKLLHNAGFKNRHTAHGFRSLASSVLHEQGNFRSDAIEAQLAHKVQGVRGVYLRADFKAERRELMHWYSNWLLDEHITLLNQEVI</sequence>
<dbReference type="PANTHER" id="PTHR30629:SF2">
    <property type="entry name" value="PROPHAGE INTEGRASE INTS-RELATED"/>
    <property type="match status" value="1"/>
</dbReference>